<name>A0A6N7X8K1_9ACTN</name>
<gene>
    <name evidence="1" type="ORF">FYJ69_01545</name>
</gene>
<dbReference type="Proteomes" id="UP000434342">
    <property type="component" value="Unassembled WGS sequence"/>
</dbReference>
<accession>A0A6N7X8K1</accession>
<dbReference type="EMBL" id="VUND01000001">
    <property type="protein sequence ID" value="MST59599.1"/>
    <property type="molecule type" value="Genomic_DNA"/>
</dbReference>
<sequence length="132" mass="14727">MVFFEGQVYEAFELLVSLVQRAKESVVLVDGYVDAGTLNILAKKAEGVASTIWTRPKTKLTERDVETFNAQYPELTVRHTSSFHDRFLILDGTEGYLVGASLKDAGKRSFAITRIEDRSIIEAILSKLAQQS</sequence>
<proteinExistence type="predicted"/>
<comment type="caution">
    <text evidence="1">The sequence shown here is derived from an EMBL/GenBank/DDBJ whole genome shotgun (WGS) entry which is preliminary data.</text>
</comment>
<evidence type="ECO:0000313" key="1">
    <source>
        <dbReference type="EMBL" id="MST59599.1"/>
    </source>
</evidence>
<reference evidence="1 2" key="1">
    <citation type="submission" date="2019-08" db="EMBL/GenBank/DDBJ databases">
        <title>In-depth cultivation of the pig gut microbiome towards novel bacterial diversity and tailored functional studies.</title>
        <authorList>
            <person name="Wylensek D."/>
            <person name="Hitch T.C.A."/>
            <person name="Clavel T."/>
        </authorList>
    </citation>
    <scope>NUCLEOTIDE SEQUENCE [LARGE SCALE GENOMIC DNA]</scope>
    <source>
        <strain evidence="1 2">WB01_CNA04</strain>
    </source>
</reference>
<evidence type="ECO:0000313" key="2">
    <source>
        <dbReference type="Proteomes" id="UP000434342"/>
    </source>
</evidence>
<protein>
    <submittedName>
        <fullName evidence="1">Uncharacterized protein</fullName>
    </submittedName>
</protein>
<dbReference type="AlphaFoldDB" id="A0A6N7X8K1"/>
<organism evidence="1 2">
    <name type="scientific">Parafannyhessea umbonata</name>
    <dbReference type="NCBI Taxonomy" id="604330"/>
    <lineage>
        <taxon>Bacteria</taxon>
        <taxon>Bacillati</taxon>
        <taxon>Actinomycetota</taxon>
        <taxon>Coriobacteriia</taxon>
        <taxon>Coriobacteriales</taxon>
        <taxon>Atopobiaceae</taxon>
        <taxon>Parafannyhessea</taxon>
    </lineage>
</organism>